<feature type="transmembrane region" description="Helical" evidence="1">
    <location>
        <begin position="32"/>
        <end position="51"/>
    </location>
</feature>
<evidence type="ECO:0000256" key="1">
    <source>
        <dbReference type="SAM" id="Phobius"/>
    </source>
</evidence>
<keyword evidence="1" id="KW-1133">Transmembrane helix</keyword>
<dbReference type="EMBL" id="SLWL01000019">
    <property type="protein sequence ID" value="TCO09006.1"/>
    <property type="molecule type" value="Genomic_DNA"/>
</dbReference>
<name>A0A4R2GJP5_9HYPH</name>
<reference evidence="2 3" key="1">
    <citation type="submission" date="2019-03" db="EMBL/GenBank/DDBJ databases">
        <title>Genomic Encyclopedia of Type Strains, Phase IV (KMG-IV): sequencing the most valuable type-strain genomes for metagenomic binning, comparative biology and taxonomic classification.</title>
        <authorList>
            <person name="Goeker M."/>
        </authorList>
    </citation>
    <scope>NUCLEOTIDE SEQUENCE [LARGE SCALE GENOMIC DNA]</scope>
    <source>
        <strain evidence="2 3">DSM 22958</strain>
    </source>
</reference>
<evidence type="ECO:0000313" key="3">
    <source>
        <dbReference type="Proteomes" id="UP000294881"/>
    </source>
</evidence>
<keyword evidence="1" id="KW-0472">Membrane</keyword>
<accession>A0A4R2GJP5</accession>
<dbReference type="Proteomes" id="UP000294881">
    <property type="component" value="Unassembled WGS sequence"/>
</dbReference>
<dbReference type="RefSeq" id="WP_165910050.1">
    <property type="nucleotide sequence ID" value="NZ_JBHUNN010000002.1"/>
</dbReference>
<protein>
    <submittedName>
        <fullName evidence="2">Uncharacterized protein</fullName>
    </submittedName>
</protein>
<keyword evidence="1" id="KW-0812">Transmembrane</keyword>
<proteinExistence type="predicted"/>
<gene>
    <name evidence="2" type="ORF">EV666_1191</name>
</gene>
<organism evidence="2 3">
    <name type="scientific">Camelimonas lactis</name>
    <dbReference type="NCBI Taxonomy" id="659006"/>
    <lineage>
        <taxon>Bacteria</taxon>
        <taxon>Pseudomonadati</taxon>
        <taxon>Pseudomonadota</taxon>
        <taxon>Alphaproteobacteria</taxon>
        <taxon>Hyphomicrobiales</taxon>
        <taxon>Chelatococcaceae</taxon>
        <taxon>Camelimonas</taxon>
    </lineage>
</organism>
<keyword evidence="3" id="KW-1185">Reference proteome</keyword>
<comment type="caution">
    <text evidence="2">The sequence shown here is derived from an EMBL/GenBank/DDBJ whole genome shotgun (WGS) entry which is preliminary data.</text>
</comment>
<dbReference type="AlphaFoldDB" id="A0A4R2GJP5"/>
<evidence type="ECO:0000313" key="2">
    <source>
        <dbReference type="EMBL" id="TCO09006.1"/>
    </source>
</evidence>
<sequence>MHETQIRSDRPLRKAPEYLIQQPQHSEITSGAFLLLFFAASIVSVIVSTLIR</sequence>